<dbReference type="Proteomes" id="UP000324705">
    <property type="component" value="Chromosome 4B"/>
</dbReference>
<name>A0A9R0WCJ1_TRITD</name>
<evidence type="ECO:0000313" key="1">
    <source>
        <dbReference type="EMBL" id="VAI06769.1"/>
    </source>
</evidence>
<proteinExistence type="predicted"/>
<accession>A0A9R0WCJ1</accession>
<protein>
    <submittedName>
        <fullName evidence="1">Uncharacterized protein</fullName>
    </submittedName>
</protein>
<organism evidence="1 2">
    <name type="scientific">Triticum turgidum subsp. durum</name>
    <name type="common">Durum wheat</name>
    <name type="synonym">Triticum durum</name>
    <dbReference type="NCBI Taxonomy" id="4567"/>
    <lineage>
        <taxon>Eukaryota</taxon>
        <taxon>Viridiplantae</taxon>
        <taxon>Streptophyta</taxon>
        <taxon>Embryophyta</taxon>
        <taxon>Tracheophyta</taxon>
        <taxon>Spermatophyta</taxon>
        <taxon>Magnoliopsida</taxon>
        <taxon>Liliopsida</taxon>
        <taxon>Poales</taxon>
        <taxon>Poaceae</taxon>
        <taxon>BOP clade</taxon>
        <taxon>Pooideae</taxon>
        <taxon>Triticodae</taxon>
        <taxon>Triticeae</taxon>
        <taxon>Triticinae</taxon>
        <taxon>Triticum</taxon>
    </lineage>
</organism>
<evidence type="ECO:0000313" key="2">
    <source>
        <dbReference type="Proteomes" id="UP000324705"/>
    </source>
</evidence>
<sequence length="89" mass="10463">MGMAADLCPTNNSRLVQWWMEGRKRIDKQSRKGFATFVMLTCWTLWKQRNVRVFGTGMIKNEWYTVDMIFDDLRTWARAGAFGGHLDIE</sequence>
<dbReference type="EMBL" id="LT934118">
    <property type="protein sequence ID" value="VAI06769.1"/>
    <property type="molecule type" value="Genomic_DNA"/>
</dbReference>
<reference evidence="1 2" key="1">
    <citation type="submission" date="2017-09" db="EMBL/GenBank/DDBJ databases">
        <authorList>
            <consortium name="International Durum Wheat Genome Sequencing Consortium (IDWGSC)"/>
            <person name="Milanesi L."/>
        </authorList>
    </citation>
    <scope>NUCLEOTIDE SEQUENCE [LARGE SCALE GENOMIC DNA]</scope>
    <source>
        <strain evidence="2">cv. Svevo</strain>
    </source>
</reference>
<dbReference type="AlphaFoldDB" id="A0A9R0WCJ1"/>
<keyword evidence="2" id="KW-1185">Reference proteome</keyword>
<gene>
    <name evidence="1" type="ORF">TRITD_4Bv1G120480</name>
</gene>
<dbReference type="Gramene" id="TRITD4Bv1G120480.1">
    <property type="protein sequence ID" value="TRITD4Bv1G120480.1"/>
    <property type="gene ID" value="TRITD4Bv1G120480"/>
</dbReference>